<accession>A0A0U4CU73</accession>
<dbReference type="EMBL" id="CP011502">
    <property type="protein sequence ID" value="ALX04349.1"/>
    <property type="molecule type" value="Genomic_DNA"/>
</dbReference>
<dbReference type="PANTHER" id="PTHR47814">
    <property type="entry name" value="PEPTIDYL-TRNA HYDROLASE ARFB"/>
    <property type="match status" value="1"/>
</dbReference>
<evidence type="ECO:0000313" key="5">
    <source>
        <dbReference type="Proteomes" id="UP000067689"/>
    </source>
</evidence>
<dbReference type="Gene3D" id="3.30.160.20">
    <property type="match status" value="1"/>
</dbReference>
<gene>
    <name evidence="4" type="ORF">AERYTH_06420</name>
</gene>
<dbReference type="STRING" id="2041.AERYTH_06420"/>
<dbReference type="RefSeq" id="WP_067856139.1">
    <property type="nucleotide sequence ID" value="NZ_CP011502.1"/>
</dbReference>
<proteinExistence type="inferred from homology"/>
<dbReference type="PANTHER" id="PTHR47814:SF1">
    <property type="entry name" value="PEPTIDYL-TRNA HYDROLASE ARFB"/>
    <property type="match status" value="1"/>
</dbReference>
<evidence type="ECO:0000256" key="1">
    <source>
        <dbReference type="ARBA" id="ARBA00010835"/>
    </source>
</evidence>
<sequence>MADDRLRIPDEELTWRFSRSSGPGGQHVNTSDTRVEVTWDLRRSRALSDAQRVLAEERLRTRLVDGTLTLASSQYRSQHRNREAVRVRLEQLVAAAVVPPRPRRATRPTRASQRRRVDAKKRRGDVKRTRRRPGPGDAG</sequence>
<organism evidence="4 5">
    <name type="scientific">Aeromicrobium erythreum</name>
    <dbReference type="NCBI Taxonomy" id="2041"/>
    <lineage>
        <taxon>Bacteria</taxon>
        <taxon>Bacillati</taxon>
        <taxon>Actinomycetota</taxon>
        <taxon>Actinomycetes</taxon>
        <taxon>Propionibacteriales</taxon>
        <taxon>Nocardioidaceae</taxon>
        <taxon>Aeromicrobium</taxon>
    </lineage>
</organism>
<dbReference type="Proteomes" id="UP000067689">
    <property type="component" value="Chromosome"/>
</dbReference>
<keyword evidence="5" id="KW-1185">Reference proteome</keyword>
<evidence type="ECO:0000256" key="2">
    <source>
        <dbReference type="SAM" id="MobiDB-lite"/>
    </source>
</evidence>
<evidence type="ECO:0000259" key="3">
    <source>
        <dbReference type="Pfam" id="PF00472"/>
    </source>
</evidence>
<dbReference type="Pfam" id="PF00472">
    <property type="entry name" value="RF-1"/>
    <property type="match status" value="1"/>
</dbReference>
<comment type="similarity">
    <text evidence="1">Belongs to the prokaryotic/mitochondrial release factor family.</text>
</comment>
<reference evidence="4 5" key="1">
    <citation type="journal article" date="1991" name="Int. J. Syst. Bacteriol.">
        <title>Description of the erythromycin-producing bacterium Arthrobacter sp. strain NRRL B-3381 as Aeromicrobium erythreum gen. nov., sp. nov.</title>
        <authorList>
            <person name="Miller E.S."/>
            <person name="Woese C.R."/>
            <person name="Brenner S."/>
        </authorList>
    </citation>
    <scope>NUCLEOTIDE SEQUENCE [LARGE SCALE GENOMIC DNA]</scope>
    <source>
        <strain evidence="4 5">AR18</strain>
    </source>
</reference>
<dbReference type="AlphaFoldDB" id="A0A0U4CU73"/>
<dbReference type="GO" id="GO:0003747">
    <property type="term" value="F:translation release factor activity"/>
    <property type="evidence" value="ECO:0007669"/>
    <property type="project" value="InterPro"/>
</dbReference>
<dbReference type="GO" id="GO:0043022">
    <property type="term" value="F:ribosome binding"/>
    <property type="evidence" value="ECO:0007669"/>
    <property type="project" value="TreeGrafter"/>
</dbReference>
<feature type="domain" description="Prokaryotic-type class I peptide chain release factors" evidence="3">
    <location>
        <begin position="6"/>
        <end position="130"/>
    </location>
</feature>
<evidence type="ECO:0000313" key="4">
    <source>
        <dbReference type="EMBL" id="ALX04349.1"/>
    </source>
</evidence>
<dbReference type="GO" id="GO:0004045">
    <property type="term" value="F:peptidyl-tRNA hydrolase activity"/>
    <property type="evidence" value="ECO:0007669"/>
    <property type="project" value="TreeGrafter"/>
</dbReference>
<feature type="region of interest" description="Disordered" evidence="2">
    <location>
        <begin position="98"/>
        <end position="139"/>
    </location>
</feature>
<protein>
    <submittedName>
        <fullName evidence="4">Peptide chain release factor 1</fullName>
    </submittedName>
</protein>
<dbReference type="GO" id="GO:0072344">
    <property type="term" value="P:rescue of stalled ribosome"/>
    <property type="evidence" value="ECO:0007669"/>
    <property type="project" value="TreeGrafter"/>
</dbReference>
<dbReference type="NCBIfam" id="NF006718">
    <property type="entry name" value="PRK09256.1"/>
    <property type="match status" value="1"/>
</dbReference>
<dbReference type="SUPFAM" id="SSF75620">
    <property type="entry name" value="Release factor"/>
    <property type="match status" value="1"/>
</dbReference>
<dbReference type="InterPro" id="IPR045853">
    <property type="entry name" value="Pep_chain_release_fac_I_sf"/>
</dbReference>
<dbReference type="PATRIC" id="fig|2041.4.peg.1347"/>
<feature type="compositionally biased region" description="Basic residues" evidence="2">
    <location>
        <begin position="101"/>
        <end position="133"/>
    </location>
</feature>
<dbReference type="InterPro" id="IPR000352">
    <property type="entry name" value="Pep_chain_release_fac_I"/>
</dbReference>
<name>A0A0U4CU73_9ACTN</name>
<dbReference type="KEGG" id="aer:AERYTH_06420"/>